<protein>
    <recommendedName>
        <fullName evidence="1">RNase H type-1 domain-containing protein</fullName>
    </recommendedName>
</protein>
<dbReference type="EMBL" id="ML211577">
    <property type="protein sequence ID" value="TFK81649.1"/>
    <property type="molecule type" value="Genomic_DNA"/>
</dbReference>
<dbReference type="InParanoid" id="A0A5C3NXZ6"/>
<accession>A0A5C3NXZ6</accession>
<dbReference type="Pfam" id="PF00075">
    <property type="entry name" value="RNase_H"/>
    <property type="match status" value="1"/>
</dbReference>
<dbReference type="InterPro" id="IPR002156">
    <property type="entry name" value="RNaseH_domain"/>
</dbReference>
<dbReference type="Gene3D" id="3.30.420.10">
    <property type="entry name" value="Ribonuclease H-like superfamily/Ribonuclease H"/>
    <property type="match status" value="1"/>
</dbReference>
<dbReference type="AlphaFoldDB" id="A0A5C3NXZ6"/>
<reference evidence="2 3" key="1">
    <citation type="journal article" date="2019" name="Nat. Ecol. Evol.">
        <title>Megaphylogeny resolves global patterns of mushroom evolution.</title>
        <authorList>
            <person name="Varga T."/>
            <person name="Krizsan K."/>
            <person name="Foldi C."/>
            <person name="Dima B."/>
            <person name="Sanchez-Garcia M."/>
            <person name="Sanchez-Ramirez S."/>
            <person name="Szollosi G.J."/>
            <person name="Szarkandi J.G."/>
            <person name="Papp V."/>
            <person name="Albert L."/>
            <person name="Andreopoulos W."/>
            <person name="Angelini C."/>
            <person name="Antonin V."/>
            <person name="Barry K.W."/>
            <person name="Bougher N.L."/>
            <person name="Buchanan P."/>
            <person name="Buyck B."/>
            <person name="Bense V."/>
            <person name="Catcheside P."/>
            <person name="Chovatia M."/>
            <person name="Cooper J."/>
            <person name="Damon W."/>
            <person name="Desjardin D."/>
            <person name="Finy P."/>
            <person name="Geml J."/>
            <person name="Haridas S."/>
            <person name="Hughes K."/>
            <person name="Justo A."/>
            <person name="Karasinski D."/>
            <person name="Kautmanova I."/>
            <person name="Kiss B."/>
            <person name="Kocsube S."/>
            <person name="Kotiranta H."/>
            <person name="LaButti K.M."/>
            <person name="Lechner B.E."/>
            <person name="Liimatainen K."/>
            <person name="Lipzen A."/>
            <person name="Lukacs Z."/>
            <person name="Mihaltcheva S."/>
            <person name="Morgado L.N."/>
            <person name="Niskanen T."/>
            <person name="Noordeloos M.E."/>
            <person name="Ohm R.A."/>
            <person name="Ortiz-Santana B."/>
            <person name="Ovrebo C."/>
            <person name="Racz N."/>
            <person name="Riley R."/>
            <person name="Savchenko A."/>
            <person name="Shiryaev A."/>
            <person name="Soop K."/>
            <person name="Spirin V."/>
            <person name="Szebenyi C."/>
            <person name="Tomsovsky M."/>
            <person name="Tulloss R.E."/>
            <person name="Uehling J."/>
            <person name="Grigoriev I.V."/>
            <person name="Vagvolgyi C."/>
            <person name="Papp T."/>
            <person name="Martin F.M."/>
            <person name="Miettinen O."/>
            <person name="Hibbett D.S."/>
            <person name="Nagy L.G."/>
        </authorList>
    </citation>
    <scope>NUCLEOTIDE SEQUENCE [LARGE SCALE GENOMIC DNA]</scope>
    <source>
        <strain evidence="2 3">HHB13444</strain>
    </source>
</reference>
<dbReference type="Proteomes" id="UP000308197">
    <property type="component" value="Unassembled WGS sequence"/>
</dbReference>
<keyword evidence="3" id="KW-1185">Reference proteome</keyword>
<dbReference type="GO" id="GO:0004523">
    <property type="term" value="F:RNA-DNA hybrid ribonuclease activity"/>
    <property type="evidence" value="ECO:0007669"/>
    <property type="project" value="InterPro"/>
</dbReference>
<feature type="domain" description="RNase H type-1" evidence="1">
    <location>
        <begin position="1"/>
        <end position="83"/>
    </location>
</feature>
<dbReference type="GO" id="GO:0003676">
    <property type="term" value="F:nucleic acid binding"/>
    <property type="evidence" value="ECO:0007669"/>
    <property type="project" value="InterPro"/>
</dbReference>
<evidence type="ECO:0000313" key="3">
    <source>
        <dbReference type="Proteomes" id="UP000308197"/>
    </source>
</evidence>
<evidence type="ECO:0000313" key="2">
    <source>
        <dbReference type="EMBL" id="TFK81649.1"/>
    </source>
</evidence>
<name>A0A5C3NXZ6_9APHY</name>
<gene>
    <name evidence="2" type="ORF">K466DRAFT_632982</name>
</gene>
<evidence type="ECO:0000259" key="1">
    <source>
        <dbReference type="PROSITE" id="PS50879"/>
    </source>
</evidence>
<proteinExistence type="predicted"/>
<dbReference type="InterPro" id="IPR012337">
    <property type="entry name" value="RNaseH-like_sf"/>
</dbReference>
<sequence length="368" mass="41620">MIVDTHTRLTQITDSQTCMEAVLKHKQRHEDEGYISQKNPVLTKATVARLRMRRAHTLFRWVKGHSGHPGNEAADKLAADGAAKPNGDTLRLSVPSAFRLTGAKLQAMTQKLAYKAIRKREDLKVKPRPRTVANLERITSGIQATFGVMLYDAAIWRSLRSKHVSRQASQFMWMAIHDGYMLGTHWLRPNMSDELQSRATCSVCGECDTMTHIIFECTATGQGLIWELLEQLWKNTGATWKAPCWGSAFGAACAVFKTSEGNRKTYIEQLWCILCTEALHLIWKLRCERVIQNEGADFQPSEITNRFYSTLDSRIDLDRRTAVMSKGKRSLKTVDVARIWIPVLENGNNLPPKWVGDRGVLVGIKRGR</sequence>
<dbReference type="SUPFAM" id="SSF53098">
    <property type="entry name" value="Ribonuclease H-like"/>
    <property type="match status" value="1"/>
</dbReference>
<dbReference type="STRING" id="1314778.A0A5C3NXZ6"/>
<dbReference type="InterPro" id="IPR036397">
    <property type="entry name" value="RNaseH_sf"/>
</dbReference>
<organism evidence="2 3">
    <name type="scientific">Polyporus arcularius HHB13444</name>
    <dbReference type="NCBI Taxonomy" id="1314778"/>
    <lineage>
        <taxon>Eukaryota</taxon>
        <taxon>Fungi</taxon>
        <taxon>Dikarya</taxon>
        <taxon>Basidiomycota</taxon>
        <taxon>Agaricomycotina</taxon>
        <taxon>Agaricomycetes</taxon>
        <taxon>Polyporales</taxon>
        <taxon>Polyporaceae</taxon>
        <taxon>Polyporus</taxon>
    </lineage>
</organism>
<dbReference type="PROSITE" id="PS50879">
    <property type="entry name" value="RNASE_H_1"/>
    <property type="match status" value="1"/>
</dbReference>